<keyword evidence="3" id="KW-1185">Reference proteome</keyword>
<name>A0A2A6RHD8_9CHLR</name>
<feature type="transmembrane region" description="Helical" evidence="1">
    <location>
        <begin position="60"/>
        <end position="78"/>
    </location>
</feature>
<feature type="transmembrane region" description="Helical" evidence="1">
    <location>
        <begin position="31"/>
        <end position="48"/>
    </location>
</feature>
<evidence type="ECO:0000313" key="2">
    <source>
        <dbReference type="EMBL" id="PDW02534.1"/>
    </source>
</evidence>
<protein>
    <submittedName>
        <fullName evidence="2">Uncharacterized protein</fullName>
    </submittedName>
</protein>
<dbReference type="RefSeq" id="WP_097644639.1">
    <property type="nucleotide sequence ID" value="NZ_NQWI01000063.1"/>
</dbReference>
<sequence>MLTPATILILLLATACASLAHVLLGRRWQQLPVFWLTACVGCLLAFGLQLRLPLALPHPAGVPVLEAVLLAWFLLIVVSRLRV</sequence>
<keyword evidence="1" id="KW-0812">Transmembrane</keyword>
<dbReference type="OrthoDB" id="165190at2"/>
<evidence type="ECO:0000313" key="3">
    <source>
        <dbReference type="Proteomes" id="UP000220527"/>
    </source>
</evidence>
<dbReference type="EMBL" id="NQWI01000063">
    <property type="protein sequence ID" value="PDW02534.1"/>
    <property type="molecule type" value="Genomic_DNA"/>
</dbReference>
<keyword evidence="1" id="KW-1133">Transmembrane helix</keyword>
<gene>
    <name evidence="2" type="ORF">CJ255_13530</name>
</gene>
<reference evidence="3" key="1">
    <citation type="submission" date="2017-08" db="EMBL/GenBank/DDBJ databases">
        <authorList>
            <person name="Grouzdev D.S."/>
            <person name="Gaisin V.A."/>
            <person name="Rysina M.S."/>
            <person name="Gorlenko V.M."/>
        </authorList>
    </citation>
    <scope>NUCLEOTIDE SEQUENCE [LARGE SCALE GENOMIC DNA]</scope>
    <source>
        <strain evidence="3">Kir15-3F</strain>
    </source>
</reference>
<proteinExistence type="predicted"/>
<feature type="transmembrane region" description="Helical" evidence="1">
    <location>
        <begin position="6"/>
        <end position="24"/>
    </location>
</feature>
<accession>A0A2A6RHD8</accession>
<dbReference type="Proteomes" id="UP000220527">
    <property type="component" value="Unassembled WGS sequence"/>
</dbReference>
<organism evidence="2 3">
    <name type="scientific">Candidatus Viridilinea mediisalina</name>
    <dbReference type="NCBI Taxonomy" id="2024553"/>
    <lineage>
        <taxon>Bacteria</taxon>
        <taxon>Bacillati</taxon>
        <taxon>Chloroflexota</taxon>
        <taxon>Chloroflexia</taxon>
        <taxon>Chloroflexales</taxon>
        <taxon>Chloroflexineae</taxon>
        <taxon>Oscillochloridaceae</taxon>
        <taxon>Candidatus Viridilinea</taxon>
    </lineage>
</organism>
<comment type="caution">
    <text evidence="2">The sequence shown here is derived from an EMBL/GenBank/DDBJ whole genome shotgun (WGS) entry which is preliminary data.</text>
</comment>
<evidence type="ECO:0000256" key="1">
    <source>
        <dbReference type="SAM" id="Phobius"/>
    </source>
</evidence>
<keyword evidence="1" id="KW-0472">Membrane</keyword>
<dbReference type="AlphaFoldDB" id="A0A2A6RHD8"/>